<dbReference type="EMBL" id="CM042886">
    <property type="protein sequence ID" value="KAI4339330.1"/>
    <property type="molecule type" value="Genomic_DNA"/>
</dbReference>
<evidence type="ECO:0000313" key="1">
    <source>
        <dbReference type="EMBL" id="KAI4339330.1"/>
    </source>
</evidence>
<gene>
    <name evidence="1" type="ORF">MLD38_024286</name>
</gene>
<protein>
    <submittedName>
        <fullName evidence="1">Uncharacterized protein</fullName>
    </submittedName>
</protein>
<evidence type="ECO:0000313" key="2">
    <source>
        <dbReference type="Proteomes" id="UP001057402"/>
    </source>
</evidence>
<proteinExistence type="predicted"/>
<dbReference type="Proteomes" id="UP001057402">
    <property type="component" value="Chromosome 7"/>
</dbReference>
<name>A0ACB9NSU1_9MYRT</name>
<organism evidence="1 2">
    <name type="scientific">Melastoma candidum</name>
    <dbReference type="NCBI Taxonomy" id="119954"/>
    <lineage>
        <taxon>Eukaryota</taxon>
        <taxon>Viridiplantae</taxon>
        <taxon>Streptophyta</taxon>
        <taxon>Embryophyta</taxon>
        <taxon>Tracheophyta</taxon>
        <taxon>Spermatophyta</taxon>
        <taxon>Magnoliopsida</taxon>
        <taxon>eudicotyledons</taxon>
        <taxon>Gunneridae</taxon>
        <taxon>Pentapetalae</taxon>
        <taxon>rosids</taxon>
        <taxon>malvids</taxon>
        <taxon>Myrtales</taxon>
        <taxon>Melastomataceae</taxon>
        <taxon>Melastomatoideae</taxon>
        <taxon>Melastomateae</taxon>
        <taxon>Melastoma</taxon>
    </lineage>
</organism>
<sequence>MHVSVADFTFLPTCPTRKSLLSSSQSPLALGKLLGSEQIGSDAAFFFDNFRNIGVNRFSIDEEDQGGKGRELKVPDLLSHLLSLTGRVYTTRHSEEPHRTPLHRH</sequence>
<reference evidence="2" key="1">
    <citation type="journal article" date="2023" name="Front. Plant Sci.">
        <title>Chromosomal-level genome assembly of Melastoma candidum provides insights into trichome evolution.</title>
        <authorList>
            <person name="Zhong Y."/>
            <person name="Wu W."/>
            <person name="Sun C."/>
            <person name="Zou P."/>
            <person name="Liu Y."/>
            <person name="Dai S."/>
            <person name="Zhou R."/>
        </authorList>
    </citation>
    <scope>NUCLEOTIDE SEQUENCE [LARGE SCALE GENOMIC DNA]</scope>
</reference>
<accession>A0ACB9NSU1</accession>
<comment type="caution">
    <text evidence="1">The sequence shown here is derived from an EMBL/GenBank/DDBJ whole genome shotgun (WGS) entry which is preliminary data.</text>
</comment>
<keyword evidence="2" id="KW-1185">Reference proteome</keyword>